<accession>A0A6V2EHI1</accession>
<evidence type="ECO:0000313" key="2">
    <source>
        <dbReference type="EMBL" id="CAE4603954.1"/>
    </source>
</evidence>
<organism evidence="1">
    <name type="scientific">Ditylum brightwellii</name>
    <dbReference type="NCBI Taxonomy" id="49249"/>
    <lineage>
        <taxon>Eukaryota</taxon>
        <taxon>Sar</taxon>
        <taxon>Stramenopiles</taxon>
        <taxon>Ochrophyta</taxon>
        <taxon>Bacillariophyta</taxon>
        <taxon>Mediophyceae</taxon>
        <taxon>Lithodesmiophycidae</taxon>
        <taxon>Lithodesmiales</taxon>
        <taxon>Lithodesmiaceae</taxon>
        <taxon>Ditylum</taxon>
    </lineage>
</organism>
<dbReference type="AlphaFoldDB" id="A0A6V2EHI1"/>
<proteinExistence type="predicted"/>
<reference evidence="1" key="1">
    <citation type="submission" date="2021-01" db="EMBL/GenBank/DDBJ databases">
        <authorList>
            <person name="Corre E."/>
            <person name="Pelletier E."/>
            <person name="Niang G."/>
            <person name="Scheremetjew M."/>
            <person name="Finn R."/>
            <person name="Kale V."/>
            <person name="Holt S."/>
            <person name="Cochrane G."/>
            <person name="Meng A."/>
            <person name="Brown T."/>
            <person name="Cohen L."/>
        </authorList>
    </citation>
    <scope>NUCLEOTIDE SEQUENCE</scope>
    <source>
        <strain evidence="1">GSO104</strain>
    </source>
</reference>
<gene>
    <name evidence="1" type="ORF">DBRI00130_LOCUS13200</name>
    <name evidence="2" type="ORF">DBRI00130_LOCUS13201</name>
</gene>
<evidence type="ECO:0000313" key="1">
    <source>
        <dbReference type="EMBL" id="CAE4603953.1"/>
    </source>
</evidence>
<name>A0A6V2EHI1_9STRA</name>
<dbReference type="EMBL" id="HBNS01016482">
    <property type="protein sequence ID" value="CAE4603954.1"/>
    <property type="molecule type" value="Transcribed_RNA"/>
</dbReference>
<sequence length="157" mass="17402">MMGMYLFNMQYSQLFCMTLSSGTTNIPLSYSPASFQMSVPGLLLQLFLLSSILLVNVRKPHLFHLKLFPKGTNVTSRQLMSSSCFASTIPRQSISSFDSFSFRPSSSLTSANPTSSTSSCSQKAPMSPRDSSCLLHVLHLPYHVRQSKLELKLLSPL</sequence>
<dbReference type="EMBL" id="HBNS01016481">
    <property type="protein sequence ID" value="CAE4603953.1"/>
    <property type="molecule type" value="Transcribed_RNA"/>
</dbReference>
<protein>
    <submittedName>
        <fullName evidence="1">Uncharacterized protein</fullName>
    </submittedName>
</protein>